<dbReference type="AlphaFoldDB" id="D8TRH2"/>
<dbReference type="EMBL" id="GL378333">
    <property type="protein sequence ID" value="EFJ49893.1"/>
    <property type="molecule type" value="Genomic_DNA"/>
</dbReference>
<reference evidence="2 3" key="1">
    <citation type="journal article" date="2010" name="Science">
        <title>Genomic analysis of organismal complexity in the multicellular green alga Volvox carteri.</title>
        <authorList>
            <person name="Prochnik S.E."/>
            <person name="Umen J."/>
            <person name="Nedelcu A.M."/>
            <person name="Hallmann A."/>
            <person name="Miller S.M."/>
            <person name="Nishii I."/>
            <person name="Ferris P."/>
            <person name="Kuo A."/>
            <person name="Mitros T."/>
            <person name="Fritz-Laylin L.K."/>
            <person name="Hellsten U."/>
            <person name="Chapman J."/>
            <person name="Simakov O."/>
            <person name="Rensing S.A."/>
            <person name="Terry A."/>
            <person name="Pangilinan J."/>
            <person name="Kapitonov V."/>
            <person name="Jurka J."/>
            <person name="Salamov A."/>
            <person name="Shapiro H."/>
            <person name="Schmutz J."/>
            <person name="Grimwood J."/>
            <person name="Lindquist E."/>
            <person name="Lucas S."/>
            <person name="Grigoriev I.V."/>
            <person name="Schmitt R."/>
            <person name="Kirk D."/>
            <person name="Rokhsar D.S."/>
        </authorList>
    </citation>
    <scope>NUCLEOTIDE SEQUENCE [LARGE SCALE GENOMIC DNA]</scope>
    <source>
        <strain evidence="3">f. Nagariensis / Eve</strain>
    </source>
</reference>
<keyword evidence="3" id="KW-1185">Reference proteome</keyword>
<evidence type="ECO:0000313" key="3">
    <source>
        <dbReference type="Proteomes" id="UP000001058"/>
    </source>
</evidence>
<feature type="domain" description="Pherophorin" evidence="1">
    <location>
        <begin position="31"/>
        <end position="169"/>
    </location>
</feature>
<dbReference type="InterPro" id="IPR024616">
    <property type="entry name" value="Pherophorin"/>
</dbReference>
<dbReference type="InParanoid" id="D8TRH2"/>
<feature type="domain" description="Pherophorin" evidence="1">
    <location>
        <begin position="348"/>
        <end position="501"/>
    </location>
</feature>
<evidence type="ECO:0000259" key="1">
    <source>
        <dbReference type="Pfam" id="PF12499"/>
    </source>
</evidence>
<dbReference type="OrthoDB" id="546825at2759"/>
<protein>
    <recommendedName>
        <fullName evidence="1">Pherophorin domain-containing protein</fullName>
    </recommendedName>
</protein>
<organism evidence="3">
    <name type="scientific">Volvox carteri f. nagariensis</name>
    <dbReference type="NCBI Taxonomy" id="3068"/>
    <lineage>
        <taxon>Eukaryota</taxon>
        <taxon>Viridiplantae</taxon>
        <taxon>Chlorophyta</taxon>
        <taxon>core chlorophytes</taxon>
        <taxon>Chlorophyceae</taxon>
        <taxon>CS clade</taxon>
        <taxon>Chlamydomonadales</taxon>
        <taxon>Volvocaceae</taxon>
        <taxon>Volvox</taxon>
    </lineage>
</organism>
<dbReference type="Pfam" id="PF12499">
    <property type="entry name" value="DUF3707"/>
    <property type="match status" value="2"/>
</dbReference>
<gene>
    <name evidence="2" type="ORF">VOLCADRAFT_89349</name>
</gene>
<dbReference type="RefSeq" id="XP_002948958.1">
    <property type="nucleotide sequence ID" value="XM_002948912.1"/>
</dbReference>
<evidence type="ECO:0000313" key="2">
    <source>
        <dbReference type="EMBL" id="EFJ49893.1"/>
    </source>
</evidence>
<name>D8TRH2_VOLCA</name>
<proteinExistence type="predicted"/>
<dbReference type="Proteomes" id="UP000001058">
    <property type="component" value="Unassembled WGS sequence"/>
</dbReference>
<dbReference type="GeneID" id="9623763"/>
<sequence>MPRPVPYDMGCVQEVRAVLLLVLSIAVLLRFSIAPNVSLTELFTYCIKIQSNSCSVTGNACCKNTTTSSLLIDVDENCMYETFTATLNGKAVKGVTIGPPSKGFGTRAVLTIPGLKLDAKALGANGATVCITLPKASACGSVDRLIPGGISNAAAWNATLLSSDLRCCPVTSLRQPPPVPCETCWVWDVIPGKKTSGTSYDFLSRNSCPLASLEPEYMTEDWKNCCEFEGYFYKLNYLDDLLAKGLATGFGKAVCNATSLRLCGNFTSMAAAQGLASERAMMGGLPFDFDNTDDTCPMGLIGSTVRLRSVQPTTGALDTRCAPVNEVIQDLCWLPSLKDDMSEGMVPFPNSTCNSAPGVTPFAMSMFYEVSYFNRTRDYCINITTTTPKPAKSTCANATILDRMSFWIIDDDWRRDMYLGAYLLTLERGSYTRMDLNASWGNLGEQVYNVHSLGLDVATVNAKKPKICIVRDPSGQLWYDTVSGIGYLWTALYDKSGKCCPVYYANRF</sequence>
<accession>D8TRH2</accession>
<dbReference type="KEGG" id="vcn:VOLCADRAFT_89349"/>